<dbReference type="Gene3D" id="3.40.50.150">
    <property type="entry name" value="Vaccinia Virus protein VP39"/>
    <property type="match status" value="1"/>
</dbReference>
<dbReference type="InterPro" id="IPR000940">
    <property type="entry name" value="NNMT_TEMT_trans"/>
</dbReference>
<dbReference type="InParanoid" id="E3IWE7"/>
<evidence type="ECO:0000313" key="6">
    <source>
        <dbReference type="Proteomes" id="UP000002484"/>
    </source>
</evidence>
<feature type="compositionally biased region" description="Polar residues" evidence="4">
    <location>
        <begin position="1"/>
        <end position="11"/>
    </location>
</feature>
<dbReference type="KEGG" id="fri:FraEuI1c_2080"/>
<dbReference type="AlphaFoldDB" id="E3IWE7"/>
<protein>
    <submittedName>
        <fullName evidence="5">Methyltransferase NNMT/PNMT/TEMT</fullName>
    </submittedName>
</protein>
<sequence length="285" mass="31808">MSTTARSSSNGPARPAERTSGALPEQERRHSERAGDLLGNADFQWDRFDPTAYVDHNYKTLRADDQQILERVRDHFATHFAARGEDPRDSGLVGADLGAGPNLYPALAMLPWVDHLELVEYSPSNCEWLRGEVKEFGRSWDPFWELLTRRPAYAAVADPRAELARVTSVVQGSLFDRRHERWDLATMFFVAESISSRRQEFAAAVDGFVDALRPGAPFAAAFMERSTGYEVGTEHFPAVPVSLEDVRTRLSARTEVVVERIALADNPLREGYTGMIVALGTKTAR</sequence>
<dbReference type="RefSeq" id="WP_013423249.1">
    <property type="nucleotide sequence ID" value="NC_014666.1"/>
</dbReference>
<dbReference type="PANTHER" id="PTHR10867">
    <property type="entry name" value="NNMT/PNMT/TEMT FAMILY MEMBER"/>
    <property type="match status" value="1"/>
</dbReference>
<feature type="compositionally biased region" description="Basic and acidic residues" evidence="4">
    <location>
        <begin position="25"/>
        <end position="35"/>
    </location>
</feature>
<evidence type="ECO:0000256" key="4">
    <source>
        <dbReference type="SAM" id="MobiDB-lite"/>
    </source>
</evidence>
<accession>E3IWE7</accession>
<reference evidence="5 6" key="1">
    <citation type="submission" date="2010-10" db="EMBL/GenBank/DDBJ databases">
        <title>Complete sequence of Frankia sp. EuI1c.</title>
        <authorList>
            <consortium name="US DOE Joint Genome Institute"/>
            <person name="Lucas S."/>
            <person name="Copeland A."/>
            <person name="Lapidus A."/>
            <person name="Cheng J.-F."/>
            <person name="Bruce D."/>
            <person name="Goodwin L."/>
            <person name="Pitluck S."/>
            <person name="Chertkov O."/>
            <person name="Detter J.C."/>
            <person name="Han C."/>
            <person name="Tapia R."/>
            <person name="Land M."/>
            <person name="Hauser L."/>
            <person name="Jeffries C."/>
            <person name="Kyrpides N."/>
            <person name="Ivanova N."/>
            <person name="Mikhailova N."/>
            <person name="Beauchemin N."/>
            <person name="Sen A."/>
            <person name="Sur S.A."/>
            <person name="Gtari M."/>
            <person name="Wall L."/>
            <person name="Tisa L."/>
            <person name="Woyke T."/>
        </authorList>
    </citation>
    <scope>NUCLEOTIDE SEQUENCE [LARGE SCALE GENOMIC DNA]</scope>
    <source>
        <strain evidence="6">DSM 45817 / CECT 9037 / EuI1c</strain>
    </source>
</reference>
<keyword evidence="6" id="KW-1185">Reference proteome</keyword>
<gene>
    <name evidence="5" type="ordered locus">FraEuI1c_2080</name>
</gene>
<dbReference type="STRING" id="298654.FraEuI1c_2080"/>
<evidence type="ECO:0000256" key="2">
    <source>
        <dbReference type="ARBA" id="ARBA00022679"/>
    </source>
</evidence>
<dbReference type="Proteomes" id="UP000002484">
    <property type="component" value="Chromosome"/>
</dbReference>
<dbReference type="Pfam" id="PF01234">
    <property type="entry name" value="NNMT_PNMT_TEMT"/>
    <property type="match status" value="1"/>
</dbReference>
<dbReference type="PANTHER" id="PTHR10867:SF17">
    <property type="entry name" value="NICOTINAMIDE N-METHYLTRANSFERASE"/>
    <property type="match status" value="1"/>
</dbReference>
<dbReference type="GO" id="GO:0008168">
    <property type="term" value="F:methyltransferase activity"/>
    <property type="evidence" value="ECO:0007669"/>
    <property type="project" value="UniProtKB-KW"/>
</dbReference>
<keyword evidence="1 5" id="KW-0489">Methyltransferase</keyword>
<feature type="region of interest" description="Disordered" evidence="4">
    <location>
        <begin position="1"/>
        <end position="36"/>
    </location>
</feature>
<dbReference type="eggNOG" id="ENOG50306AZ">
    <property type="taxonomic scope" value="Bacteria"/>
</dbReference>
<dbReference type="SUPFAM" id="SSF53335">
    <property type="entry name" value="S-adenosyl-L-methionine-dependent methyltransferases"/>
    <property type="match status" value="1"/>
</dbReference>
<evidence type="ECO:0000313" key="5">
    <source>
        <dbReference type="EMBL" id="ADP80130.1"/>
    </source>
</evidence>
<keyword evidence="3" id="KW-0949">S-adenosyl-L-methionine</keyword>
<keyword evidence="2 5" id="KW-0808">Transferase</keyword>
<name>E3IWE7_PSEI1</name>
<dbReference type="NCBIfam" id="NF040568">
    <property type="entry name" value="SCO2525_fam"/>
    <property type="match status" value="1"/>
</dbReference>
<dbReference type="PROSITE" id="PS51681">
    <property type="entry name" value="SAM_MT_NNMT_PNMT_TEMT"/>
    <property type="match status" value="1"/>
</dbReference>
<dbReference type="HOGENOM" id="CLU_100163_0_0_11"/>
<dbReference type="InterPro" id="IPR029063">
    <property type="entry name" value="SAM-dependent_MTases_sf"/>
</dbReference>
<dbReference type="GO" id="GO:0032259">
    <property type="term" value="P:methylation"/>
    <property type="evidence" value="ECO:0007669"/>
    <property type="project" value="UniProtKB-KW"/>
</dbReference>
<evidence type="ECO:0000256" key="3">
    <source>
        <dbReference type="ARBA" id="ARBA00022691"/>
    </source>
</evidence>
<organism evidence="5 6">
    <name type="scientific">Pseudofrankia inefficax (strain DSM 45817 / CECT 9037 / DDB 130130 / EuI1c)</name>
    <name type="common">Frankia inefficax</name>
    <dbReference type="NCBI Taxonomy" id="298654"/>
    <lineage>
        <taxon>Bacteria</taxon>
        <taxon>Bacillati</taxon>
        <taxon>Actinomycetota</taxon>
        <taxon>Actinomycetes</taxon>
        <taxon>Frankiales</taxon>
        <taxon>Frankiaceae</taxon>
        <taxon>Pseudofrankia</taxon>
    </lineage>
</organism>
<dbReference type="OrthoDB" id="3457715at2"/>
<evidence type="ECO:0000256" key="1">
    <source>
        <dbReference type="ARBA" id="ARBA00022603"/>
    </source>
</evidence>
<dbReference type="EMBL" id="CP002299">
    <property type="protein sequence ID" value="ADP80130.1"/>
    <property type="molecule type" value="Genomic_DNA"/>
</dbReference>
<proteinExistence type="predicted"/>